<evidence type="ECO:0000313" key="10">
    <source>
        <dbReference type="Proteomes" id="UP000325296"/>
    </source>
</evidence>
<dbReference type="InterPro" id="IPR050833">
    <property type="entry name" value="Poly_Biosynth_Transport"/>
</dbReference>
<keyword evidence="5 6" id="KW-0472">Membrane</keyword>
<evidence type="ECO:0000256" key="5">
    <source>
        <dbReference type="ARBA" id="ARBA00023136"/>
    </source>
</evidence>
<reference evidence="8 9" key="1">
    <citation type="submission" date="2016-10" db="EMBL/GenBank/DDBJ databases">
        <authorList>
            <person name="Varghese N."/>
            <person name="Submissions S."/>
        </authorList>
    </citation>
    <scope>NUCLEOTIDE SEQUENCE [LARGE SCALE GENOMIC DNA]</scope>
    <source>
        <strain evidence="8 9">BS2771</strain>
    </source>
</reference>
<accession>A0A5B2UYL2</accession>
<feature type="transmembrane region" description="Helical" evidence="6">
    <location>
        <begin position="409"/>
        <end position="427"/>
    </location>
</feature>
<feature type="transmembrane region" description="Helical" evidence="6">
    <location>
        <begin position="318"/>
        <end position="341"/>
    </location>
</feature>
<dbReference type="EMBL" id="LT629800">
    <property type="protein sequence ID" value="SDU98913.1"/>
    <property type="molecule type" value="Genomic_DNA"/>
</dbReference>
<keyword evidence="4 6" id="KW-1133">Transmembrane helix</keyword>
<dbReference type="OrthoDB" id="512217at2"/>
<dbReference type="Proteomes" id="UP000199620">
    <property type="component" value="Chromosome I"/>
</dbReference>
<reference evidence="7 10" key="2">
    <citation type="submission" date="2019-09" db="EMBL/GenBank/DDBJ databases">
        <title>Draft genome sequence of Pseudomonas brenneri CCUG 51514(T).</title>
        <authorList>
            <person name="Tunovic T."/>
            <person name="Pineiro-Iglesias B."/>
            <person name="Unosson C."/>
            <person name="Inganas E."/>
            <person name="Ohlen M."/>
            <person name="Cardew S."/>
            <person name="Jensie-Markopoulos S."/>
            <person name="Salva-Serra F."/>
            <person name="Jaen-Luchoro D."/>
            <person name="Svensson-Stadler L."/>
            <person name="Chun J."/>
            <person name="Moore E."/>
        </authorList>
    </citation>
    <scope>NUCLEOTIDE SEQUENCE [LARGE SCALE GENOMIC DNA]</scope>
    <source>
        <strain evidence="7 10">CCUG 51514</strain>
    </source>
</reference>
<evidence type="ECO:0000256" key="6">
    <source>
        <dbReference type="SAM" id="Phobius"/>
    </source>
</evidence>
<feature type="transmembrane region" description="Helical" evidence="6">
    <location>
        <begin position="92"/>
        <end position="114"/>
    </location>
</feature>
<evidence type="ECO:0000313" key="9">
    <source>
        <dbReference type="Proteomes" id="UP000199620"/>
    </source>
</evidence>
<dbReference type="InterPro" id="IPR002797">
    <property type="entry name" value="Polysacc_synth"/>
</dbReference>
<dbReference type="GO" id="GO:0005886">
    <property type="term" value="C:plasma membrane"/>
    <property type="evidence" value="ECO:0007669"/>
    <property type="project" value="UniProtKB-SubCell"/>
</dbReference>
<dbReference type="Proteomes" id="UP000325296">
    <property type="component" value="Unassembled WGS sequence"/>
</dbReference>
<feature type="transmembrane region" description="Helical" evidence="6">
    <location>
        <begin position="134"/>
        <end position="156"/>
    </location>
</feature>
<evidence type="ECO:0000256" key="4">
    <source>
        <dbReference type="ARBA" id="ARBA00022989"/>
    </source>
</evidence>
<evidence type="ECO:0000313" key="7">
    <source>
        <dbReference type="EMBL" id="KAA2231055.1"/>
    </source>
</evidence>
<sequence length="443" mass="48956">MPENVTVERTNNYLRQVKGSVLYKGAAVAASFLVIPIMISYLGVVQFGVWSTMLTIMSWVVFFDLGVGNGLRNKVAESLAKDQPDEARSYISSAYSLIGLIALGLWAAFFFASYGISWQGVFNTTVVVEEDLRYAVQVAISFVLVNFWVGLITALLGAVQKSALISLGQLFTNVFALLVTYLLYHFTSGSIGKLAWMYGAGLLGGNLLLTAWFYRKYKYLSPDLSLQREHLTPLLSVGIRFFIIQLAVLVVFTTDKILITQLFGPEHVAEYEVVFKLFSVIAFLHTLISSPLWSAYTDAYHRKDNAWIVRMLRNQLKLYAVVIIGIIFLVFLTKFIVGVWIGHDFKVSLGLVASVAVFVAITTWNNIFAMMLNGAGAVNVQLYTALVAMVLNIPLALLMVKVFGMGVEGVVLAATLSLLFSAILLPLQVFRLTRSQSPGVSMM</sequence>
<evidence type="ECO:0000256" key="3">
    <source>
        <dbReference type="ARBA" id="ARBA00022692"/>
    </source>
</evidence>
<keyword evidence="3 6" id="KW-0812">Transmembrane</keyword>
<evidence type="ECO:0000256" key="2">
    <source>
        <dbReference type="ARBA" id="ARBA00022475"/>
    </source>
</evidence>
<feature type="transmembrane region" description="Helical" evidence="6">
    <location>
        <begin position="234"/>
        <end position="253"/>
    </location>
</feature>
<comment type="subcellular location">
    <subcellularLocation>
        <location evidence="1">Cell membrane</location>
        <topology evidence="1">Multi-pass membrane protein</topology>
    </subcellularLocation>
</comment>
<feature type="transmembrane region" description="Helical" evidence="6">
    <location>
        <begin position="380"/>
        <end position="403"/>
    </location>
</feature>
<gene>
    <name evidence="7" type="ORF">F1720_08895</name>
    <name evidence="8" type="ORF">SAMN04490181_2651</name>
</gene>
<protein>
    <submittedName>
        <fullName evidence="8">Membrane protein involved in the export of O-antigen and teichoic acid</fullName>
    </submittedName>
    <submittedName>
        <fullName evidence="7">Oligosaccharide flippase family protein</fullName>
    </submittedName>
</protein>
<organism evidence="7 10">
    <name type="scientific">Pseudomonas brenneri</name>
    <dbReference type="NCBI Taxonomy" id="129817"/>
    <lineage>
        <taxon>Bacteria</taxon>
        <taxon>Pseudomonadati</taxon>
        <taxon>Pseudomonadota</taxon>
        <taxon>Gammaproteobacteria</taxon>
        <taxon>Pseudomonadales</taxon>
        <taxon>Pseudomonadaceae</taxon>
        <taxon>Pseudomonas</taxon>
    </lineage>
</organism>
<keyword evidence="2" id="KW-1003">Cell membrane</keyword>
<dbReference type="PANTHER" id="PTHR30250:SF11">
    <property type="entry name" value="O-ANTIGEN TRANSPORTER-RELATED"/>
    <property type="match status" value="1"/>
</dbReference>
<dbReference type="Pfam" id="PF01943">
    <property type="entry name" value="Polysacc_synt"/>
    <property type="match status" value="1"/>
</dbReference>
<name>A0A5B2UYL2_9PSED</name>
<feature type="transmembrane region" description="Helical" evidence="6">
    <location>
        <begin position="196"/>
        <end position="214"/>
    </location>
</feature>
<feature type="transmembrane region" description="Helical" evidence="6">
    <location>
        <begin position="163"/>
        <end position="184"/>
    </location>
</feature>
<evidence type="ECO:0000313" key="8">
    <source>
        <dbReference type="EMBL" id="SDU98913.1"/>
    </source>
</evidence>
<feature type="transmembrane region" description="Helical" evidence="6">
    <location>
        <begin position="21"/>
        <end position="43"/>
    </location>
</feature>
<feature type="transmembrane region" description="Helical" evidence="6">
    <location>
        <begin position="347"/>
        <end position="368"/>
    </location>
</feature>
<dbReference type="PANTHER" id="PTHR30250">
    <property type="entry name" value="PST FAMILY PREDICTED COLANIC ACID TRANSPORTER"/>
    <property type="match status" value="1"/>
</dbReference>
<dbReference type="RefSeq" id="WP_090291575.1">
    <property type="nucleotide sequence ID" value="NZ_BMNU01000005.1"/>
</dbReference>
<dbReference type="EMBL" id="VUOL01000004">
    <property type="protein sequence ID" value="KAA2231055.1"/>
    <property type="molecule type" value="Genomic_DNA"/>
</dbReference>
<feature type="transmembrane region" description="Helical" evidence="6">
    <location>
        <begin position="273"/>
        <end position="297"/>
    </location>
</feature>
<proteinExistence type="predicted"/>
<keyword evidence="9" id="KW-1185">Reference proteome</keyword>
<feature type="transmembrane region" description="Helical" evidence="6">
    <location>
        <begin position="49"/>
        <end position="71"/>
    </location>
</feature>
<evidence type="ECO:0000256" key="1">
    <source>
        <dbReference type="ARBA" id="ARBA00004651"/>
    </source>
</evidence>
<dbReference type="AlphaFoldDB" id="A0A5B2UYL2"/>